<reference evidence="6 7" key="1">
    <citation type="submission" date="2024-01" db="EMBL/GenBank/DDBJ databases">
        <title>The complete chloroplast genome sequence of Lithospermum erythrorhizon: insights into the phylogenetic relationship among Boraginaceae species and the maternal lineages of purple gromwells.</title>
        <authorList>
            <person name="Okada T."/>
            <person name="Watanabe K."/>
        </authorList>
    </citation>
    <scope>NUCLEOTIDE SEQUENCE [LARGE SCALE GENOMIC DNA]</scope>
</reference>
<evidence type="ECO:0000256" key="3">
    <source>
        <dbReference type="ARBA" id="ARBA00038471"/>
    </source>
</evidence>
<dbReference type="PANTHER" id="PTHR35357">
    <property type="entry name" value="OS02G0537100 PROTEIN"/>
    <property type="match status" value="1"/>
</dbReference>
<protein>
    <recommendedName>
        <fullName evidence="5">Pectinesterase inhibitor domain-containing protein</fullName>
    </recommendedName>
</protein>
<comment type="caution">
    <text evidence="6">The sequence shown here is derived from an EMBL/GenBank/DDBJ whole genome shotgun (WGS) entry which is preliminary data.</text>
</comment>
<feature type="domain" description="Pectinesterase inhibitor" evidence="5">
    <location>
        <begin position="37"/>
        <end position="184"/>
    </location>
</feature>
<dbReference type="NCBIfam" id="TIGR01614">
    <property type="entry name" value="PME_inhib"/>
    <property type="match status" value="1"/>
</dbReference>
<keyword evidence="7" id="KW-1185">Reference proteome</keyword>
<dbReference type="SMART" id="SM00856">
    <property type="entry name" value="PMEI"/>
    <property type="match status" value="1"/>
</dbReference>
<evidence type="ECO:0000313" key="6">
    <source>
        <dbReference type="EMBL" id="GAA0167582.1"/>
    </source>
</evidence>
<dbReference type="InterPro" id="IPR006501">
    <property type="entry name" value="Pectinesterase_inhib_dom"/>
</dbReference>
<dbReference type="InterPro" id="IPR035513">
    <property type="entry name" value="Invertase/methylesterase_inhib"/>
</dbReference>
<keyword evidence="2" id="KW-1015">Disulfide bond</keyword>
<organism evidence="6 7">
    <name type="scientific">Lithospermum erythrorhizon</name>
    <name type="common">Purple gromwell</name>
    <name type="synonym">Lithospermum officinale var. erythrorhizon</name>
    <dbReference type="NCBI Taxonomy" id="34254"/>
    <lineage>
        <taxon>Eukaryota</taxon>
        <taxon>Viridiplantae</taxon>
        <taxon>Streptophyta</taxon>
        <taxon>Embryophyta</taxon>
        <taxon>Tracheophyta</taxon>
        <taxon>Spermatophyta</taxon>
        <taxon>Magnoliopsida</taxon>
        <taxon>eudicotyledons</taxon>
        <taxon>Gunneridae</taxon>
        <taxon>Pentapetalae</taxon>
        <taxon>asterids</taxon>
        <taxon>lamiids</taxon>
        <taxon>Boraginales</taxon>
        <taxon>Boraginaceae</taxon>
        <taxon>Boraginoideae</taxon>
        <taxon>Lithospermeae</taxon>
        <taxon>Lithospermum</taxon>
    </lineage>
</organism>
<evidence type="ECO:0000313" key="7">
    <source>
        <dbReference type="Proteomes" id="UP001454036"/>
    </source>
</evidence>
<evidence type="ECO:0000259" key="5">
    <source>
        <dbReference type="SMART" id="SM00856"/>
    </source>
</evidence>
<feature type="chain" id="PRO_5043394056" description="Pectinesterase inhibitor domain-containing protein" evidence="4">
    <location>
        <begin position="24"/>
        <end position="196"/>
    </location>
</feature>
<dbReference type="Gene3D" id="1.20.140.40">
    <property type="entry name" value="Invertase/pectin methylesterase inhibitor family protein"/>
    <property type="match status" value="1"/>
</dbReference>
<feature type="signal peptide" evidence="4">
    <location>
        <begin position="1"/>
        <end position="23"/>
    </location>
</feature>
<proteinExistence type="inferred from homology"/>
<comment type="similarity">
    <text evidence="3">Belongs to the PMEI family.</text>
</comment>
<name>A0AAV3QXB7_LITER</name>
<gene>
    <name evidence="6" type="ORF">LIER_40412</name>
</gene>
<dbReference type="PANTHER" id="PTHR35357:SF8">
    <property type="entry name" value="OS01G0111000 PROTEIN"/>
    <property type="match status" value="1"/>
</dbReference>
<evidence type="ECO:0000256" key="4">
    <source>
        <dbReference type="SAM" id="SignalP"/>
    </source>
</evidence>
<dbReference type="CDD" id="cd14859">
    <property type="entry name" value="PMEI_like"/>
    <property type="match status" value="1"/>
</dbReference>
<dbReference type="EMBL" id="BAABME010023221">
    <property type="protein sequence ID" value="GAA0167582.1"/>
    <property type="molecule type" value="Genomic_DNA"/>
</dbReference>
<dbReference type="Proteomes" id="UP001454036">
    <property type="component" value="Unassembled WGS sequence"/>
</dbReference>
<dbReference type="GO" id="GO:0004857">
    <property type="term" value="F:enzyme inhibitor activity"/>
    <property type="evidence" value="ECO:0007669"/>
    <property type="project" value="InterPro"/>
</dbReference>
<dbReference type="SUPFAM" id="SSF101148">
    <property type="entry name" value="Plant invertase/pectin methylesterase inhibitor"/>
    <property type="match status" value="1"/>
</dbReference>
<dbReference type="AlphaFoldDB" id="A0AAV3QXB7"/>
<evidence type="ECO:0000256" key="1">
    <source>
        <dbReference type="ARBA" id="ARBA00022729"/>
    </source>
</evidence>
<evidence type="ECO:0000256" key="2">
    <source>
        <dbReference type="ARBA" id="ARBA00023157"/>
    </source>
</evidence>
<accession>A0AAV3QXB7</accession>
<sequence length="196" mass="21914">MATIKFPLYFFILSAFIISSTLCISKNSLNPTNYDTLSNELVNQVCKNTSNFQFCQETIYADPQAPEADRYVLAYITFRKAYQNATSTSKHIVALIKNMTNNMGHEKIIQLGSLKECNGYYNEALKVLGQALNDLNSDTFDGLGDYAVSAGNNARKCEPLLKDDEILSKKNQDLIKLSEICNVVSKLYDSDYGSLI</sequence>
<dbReference type="Pfam" id="PF04043">
    <property type="entry name" value="PMEI"/>
    <property type="match status" value="1"/>
</dbReference>
<keyword evidence="1 4" id="KW-0732">Signal</keyword>